<organism evidence="5 6">
    <name type="scientific">Halopseudomonas salina</name>
    <dbReference type="NCBI Taxonomy" id="1323744"/>
    <lineage>
        <taxon>Bacteria</taxon>
        <taxon>Pseudomonadati</taxon>
        <taxon>Pseudomonadota</taxon>
        <taxon>Gammaproteobacteria</taxon>
        <taxon>Pseudomonadales</taxon>
        <taxon>Pseudomonadaceae</taxon>
        <taxon>Halopseudomonas</taxon>
    </lineage>
</organism>
<evidence type="ECO:0000313" key="6">
    <source>
        <dbReference type="Proteomes" id="UP000638188"/>
    </source>
</evidence>
<proteinExistence type="inferred from homology"/>
<gene>
    <name evidence="5" type="primary">opdH</name>
    <name evidence="5" type="ORF">GCM10007418_11540</name>
</gene>
<sequence length="421" mass="46251">MQTRLHFTRRIPAALLLASSPVFVAPGVSAAGFVDNTTATLSTSNIYFNRDFRDGAGQSKREEWAHGFILNVKSGYTPGTVGFGIDAMAMLGLKLDSSPDRTGTGLLPVNDDGRAPSEYSKLNLTAKARVSESTLLVGSLLPKLPTLNPNTSRILPQTFEGGMATINEIDDLSISMGRLTKTKYRNSTDAEDLTSNNKNRRFGGSFTSDHFDWVGLDYRFMPSLAGSYHLAQLDDIYRQHFIGLSHQLALGEGSLKSELRVADSSEQGTAKAGDIDNQAWQALLSYAIGGHRFGFNLQKMRGDNAFPYINGSNPTLANFVQINDFAEAGQRSAQVRYDYNFAEQGLPGLSFMSRYTKGDQAELVAGGEGSDWERNTELMYVVQAGPMKNLGLRWRNASYRSSYARDVDENRLIVSYSLPLL</sequence>
<dbReference type="PANTHER" id="PTHR34596">
    <property type="entry name" value="CHITOPORIN"/>
    <property type="match status" value="1"/>
</dbReference>
<dbReference type="Pfam" id="PF03573">
    <property type="entry name" value="OprD"/>
    <property type="match status" value="1"/>
</dbReference>
<dbReference type="EMBL" id="BMFF01000002">
    <property type="protein sequence ID" value="GGC93709.1"/>
    <property type="molecule type" value="Genomic_DNA"/>
</dbReference>
<comment type="caution">
    <text evidence="5">The sequence shown here is derived from an EMBL/GenBank/DDBJ whole genome shotgun (WGS) entry which is preliminary data.</text>
</comment>
<evidence type="ECO:0000256" key="2">
    <source>
        <dbReference type="ARBA" id="ARBA00022448"/>
    </source>
</evidence>
<keyword evidence="6" id="KW-1185">Reference proteome</keyword>
<accession>A0ABQ1PA02</accession>
<keyword evidence="2" id="KW-0813">Transport</keyword>
<feature type="chain" id="PRO_5046224616" evidence="4">
    <location>
        <begin position="25"/>
        <end position="421"/>
    </location>
</feature>
<dbReference type="InterPro" id="IPR005318">
    <property type="entry name" value="OM_porin_bac"/>
</dbReference>
<dbReference type="InterPro" id="IPR023614">
    <property type="entry name" value="Porin_dom_sf"/>
</dbReference>
<evidence type="ECO:0000256" key="4">
    <source>
        <dbReference type="SAM" id="SignalP"/>
    </source>
</evidence>
<dbReference type="Proteomes" id="UP000638188">
    <property type="component" value="Unassembled WGS sequence"/>
</dbReference>
<dbReference type="RefSeq" id="WP_150276366.1">
    <property type="nucleotide sequence ID" value="NZ_BMFF01000002.1"/>
</dbReference>
<comment type="similarity">
    <text evidence="1">Belongs to the outer membrane porin (Opr) (TC 1.B.25) family.</text>
</comment>
<feature type="signal peptide" evidence="4">
    <location>
        <begin position="1"/>
        <end position="24"/>
    </location>
</feature>
<evidence type="ECO:0000256" key="1">
    <source>
        <dbReference type="ARBA" id="ARBA00009075"/>
    </source>
</evidence>
<reference evidence="6" key="1">
    <citation type="journal article" date="2019" name="Int. J. Syst. Evol. Microbiol.">
        <title>The Global Catalogue of Microorganisms (GCM) 10K type strain sequencing project: providing services to taxonomists for standard genome sequencing and annotation.</title>
        <authorList>
            <consortium name="The Broad Institute Genomics Platform"/>
            <consortium name="The Broad Institute Genome Sequencing Center for Infectious Disease"/>
            <person name="Wu L."/>
            <person name="Ma J."/>
        </authorList>
    </citation>
    <scope>NUCLEOTIDE SEQUENCE [LARGE SCALE GENOMIC DNA]</scope>
    <source>
        <strain evidence="6">CGMCC 1.12482</strain>
    </source>
</reference>
<keyword evidence="3 4" id="KW-0732">Signal</keyword>
<protein>
    <submittedName>
        <fullName evidence="5">Cis-aconitate porin Opd</fullName>
    </submittedName>
</protein>
<name>A0ABQ1PA02_9GAMM</name>
<dbReference type="PANTHER" id="PTHR34596:SF2">
    <property type="entry name" value="CHITOPORIN"/>
    <property type="match status" value="1"/>
</dbReference>
<evidence type="ECO:0000313" key="5">
    <source>
        <dbReference type="EMBL" id="GGC93709.1"/>
    </source>
</evidence>
<dbReference type="Gene3D" id="2.40.160.10">
    <property type="entry name" value="Porin"/>
    <property type="match status" value="1"/>
</dbReference>
<evidence type="ECO:0000256" key="3">
    <source>
        <dbReference type="ARBA" id="ARBA00022729"/>
    </source>
</evidence>